<evidence type="ECO:0000256" key="1">
    <source>
        <dbReference type="SAM" id="Phobius"/>
    </source>
</evidence>
<evidence type="ECO:0000313" key="3">
    <source>
        <dbReference type="Proteomes" id="UP000886595"/>
    </source>
</evidence>
<reference evidence="2 3" key="1">
    <citation type="submission" date="2020-02" db="EMBL/GenBank/DDBJ databases">
        <authorList>
            <person name="Ma Q."/>
            <person name="Huang Y."/>
            <person name="Song X."/>
            <person name="Pei D."/>
        </authorList>
    </citation>
    <scope>NUCLEOTIDE SEQUENCE [LARGE SCALE GENOMIC DNA]</scope>
    <source>
        <strain evidence="2">Sxm20200214</strain>
        <tissue evidence="2">Leaf</tissue>
    </source>
</reference>
<evidence type="ECO:0000313" key="2">
    <source>
        <dbReference type="EMBL" id="KAG2278290.1"/>
    </source>
</evidence>
<gene>
    <name evidence="2" type="ORF">Bca52824_060845</name>
</gene>
<dbReference type="AlphaFoldDB" id="A0A8X7R0S4"/>
<dbReference type="Proteomes" id="UP000886595">
    <property type="component" value="Unassembled WGS sequence"/>
</dbReference>
<keyword evidence="1" id="KW-1133">Transmembrane helix</keyword>
<keyword evidence="1" id="KW-0472">Membrane</keyword>
<comment type="caution">
    <text evidence="2">The sequence shown here is derived from an EMBL/GenBank/DDBJ whole genome shotgun (WGS) entry which is preliminary data.</text>
</comment>
<keyword evidence="3" id="KW-1185">Reference proteome</keyword>
<feature type="transmembrane region" description="Helical" evidence="1">
    <location>
        <begin position="12"/>
        <end position="31"/>
    </location>
</feature>
<name>A0A8X7R0S4_BRACI</name>
<sequence>MADPQLEKIDVDVLIISLILGTVAIPTYLAAVDDMTPNRIHSAMFLFAAGVLGSGVATFVRSNIKGRSLIRSFSRCAMVSLLFPVLKDDDSVQPCGDLSTFLEALLWFYVIVDTYYYKEQLAEEEQDEEEDIELGNDDHCCSICHEDVKAFSEVIRLSNCERIRSRFSQLKKDLTYSFR</sequence>
<organism evidence="2 3">
    <name type="scientific">Brassica carinata</name>
    <name type="common">Ethiopian mustard</name>
    <name type="synonym">Abyssinian cabbage</name>
    <dbReference type="NCBI Taxonomy" id="52824"/>
    <lineage>
        <taxon>Eukaryota</taxon>
        <taxon>Viridiplantae</taxon>
        <taxon>Streptophyta</taxon>
        <taxon>Embryophyta</taxon>
        <taxon>Tracheophyta</taxon>
        <taxon>Spermatophyta</taxon>
        <taxon>Magnoliopsida</taxon>
        <taxon>eudicotyledons</taxon>
        <taxon>Gunneridae</taxon>
        <taxon>Pentapetalae</taxon>
        <taxon>rosids</taxon>
        <taxon>malvids</taxon>
        <taxon>Brassicales</taxon>
        <taxon>Brassicaceae</taxon>
        <taxon>Brassiceae</taxon>
        <taxon>Brassica</taxon>
    </lineage>
</organism>
<feature type="transmembrane region" description="Helical" evidence="1">
    <location>
        <begin position="43"/>
        <end position="61"/>
    </location>
</feature>
<dbReference type="EMBL" id="JAAMPC010000012">
    <property type="protein sequence ID" value="KAG2278290.1"/>
    <property type="molecule type" value="Genomic_DNA"/>
</dbReference>
<accession>A0A8X7R0S4</accession>
<protein>
    <submittedName>
        <fullName evidence="2">Uncharacterized protein</fullName>
    </submittedName>
</protein>
<keyword evidence="1" id="KW-0812">Transmembrane</keyword>
<proteinExistence type="predicted"/>